<feature type="region of interest" description="Disordered" evidence="1">
    <location>
        <begin position="425"/>
        <end position="452"/>
    </location>
</feature>
<sequence>MARGVVGEEMARGKAARRKGDAPTPPLAREPAHLASPTPSTPSPSPSPAAAGAAAAAAGASLEVFRTLRAAATQVSLEQKLELAHALLDAADTSFFPHPAPFLADWLCNALRAKRPAERTAPRASPHAWRLLVRLLRPAAPPPALAHRLVQSSRLLLHAAAAALHEATAELCEAAGEAVEALLCAHGAWFRPGTEAVGEFVARAAGAARLALLAADGAPSDESRAAAAAQLRVALRGVRALLRLCRRASERTTEMPPRKALLLLCGKWLRPVLELSGVCMAHAAHASPPAELPPLPAAAECAAEIHASVLGVIFDVEHLPEYTSWLQAAACDEDPSRESGGARSGKRQKTAAGAAEAGAAGRDNYTRSVFSALGELAAEDETIHNEREQLLSRGKRPPIDKAPLLDVLLPEMIVHFSRACGAQQQKLSEERSARQQLLRPTKKPADDEPPSLPADFLLASHLLRVPLASLTRLLPSHADPPLPAAAAAALDAARLLGATARSGAYRPRQDSSGRQRAALAPAWDGAIGLAAALVGHSPPPRADQAAPRAHAAVCDLLRVLAVLDSIALRPHLPLVLQLLALTTPLPLSPPHPLTDAGVSPFHAADGAFALAPHDAPLSLALHLAAACSAERQLPLLVQLLASQARGARGGLGAVMGWPRFWKACAAAVDVAPAAQAAELCEAALHPLETLVASAIPSTHLPDDADMDAAAAWQLSCVLCCVLDAVPVEQHNAPSLHAITQRVHAIASTLADSPPSPADAASLRVAAGVQLWRSADALAAAAHTLQQPGWPERLPRALPRALQAAHAALERKGEARGAAPLLHHELVLGTTRHLPAAPLTPKRAARLRRRLARIGAALTSWRAADARAAAGGGAAAAWGGLPSQVTAARAFAAQWAIAADALLLIDAYAKPKRLQRWLATFWETLCTPSEGAAQQGSAHMTSLGLLRSAAFFELPAVRGALLPAAWAYILTQLPPPSSPLLAALHSASTSLPASWPSLLDATPPPPRLTPAAWSAIRRACVHLAALPAAWYPPDQCRWLLPAALLLAHLAQRDGGGGGGGALRAAMELCVPLLEALAAQPPLPPSARGVILRWSLALPAVAPRLEALCAPLCEAVAMRNGIVGGGVVGLEEEHEEEARGEGDGDEDEEGEVTRDEGEGEGEEEGEEEEEEEEEAEGEGEAEGVAAEEPEHADDDDDDDDDDEEWEAWRAEVRHVLGSSAPAEPRRLCAALSSVAGVAAARGLRGCAPLDALCAVPPPAAAALLGAAAPPPAAEARVLARLMAALSRWVRCAEASGAPPPPPMREAVACCVRLLPLLPREGGEGGEKREEGEGEGEEEEGEEGEEGRVYAELRASLLAMLDACAAAAAARLPPAEAEALASLLLAELRESHVSFGPTGRLRPQDGAPPAAALRRLLFAAPPAAFGGLVARLAAPLAAPAGAADARAALVGLALACGAKAEAHAALLSSRRGALLCALGGAAAEAAEAYGEAGDSVRRLALQALTALATNGQVRFERGDGTVLLHAAASATAHLRLGEAAAALPSPATFDAAYFLLLALLRQRPKAVHSALPLLLVAVRGMLCALGHAAPGGSAERLPVECARNLRRLLEEVATHKKHAVRHGSHILADVVAVYRELPLPAAAQKELLPGIHALLGMLTEVEVQAVHASSNAVSRRLLQELLSSYEASFKYKGKA</sequence>
<dbReference type="GO" id="GO:0042254">
    <property type="term" value="P:ribosome biogenesis"/>
    <property type="evidence" value="ECO:0007669"/>
    <property type="project" value="TreeGrafter"/>
</dbReference>
<feature type="region of interest" description="Disordered" evidence="1">
    <location>
        <begin position="1318"/>
        <end position="1344"/>
    </location>
</feature>
<feature type="region of interest" description="Disordered" evidence="1">
    <location>
        <begin position="1130"/>
        <end position="1201"/>
    </location>
</feature>
<comment type="caution">
    <text evidence="3">The sequence shown here is derived from an EMBL/GenBank/DDBJ whole genome shotgun (WGS) entry which is preliminary data.</text>
</comment>
<feature type="compositionally biased region" description="Basic and acidic residues" evidence="1">
    <location>
        <begin position="1318"/>
        <end position="1328"/>
    </location>
</feature>
<evidence type="ECO:0000256" key="1">
    <source>
        <dbReference type="SAM" id="MobiDB-lite"/>
    </source>
</evidence>
<feature type="region of interest" description="Disordered" evidence="1">
    <location>
        <begin position="333"/>
        <end position="358"/>
    </location>
</feature>
<keyword evidence="4" id="KW-1185">Reference proteome</keyword>
<accession>A0AB34IXY4</accession>
<dbReference type="PANTHER" id="PTHR15682:SF2">
    <property type="entry name" value="UNHEALTHY RIBOSOME BIOGENESIS PROTEIN 2 HOMOLOG"/>
    <property type="match status" value="1"/>
</dbReference>
<evidence type="ECO:0000259" key="2">
    <source>
        <dbReference type="Pfam" id="PF10441"/>
    </source>
</evidence>
<dbReference type="EMBL" id="JBGBPQ010000016">
    <property type="protein sequence ID" value="KAL1508299.1"/>
    <property type="molecule type" value="Genomic_DNA"/>
</dbReference>
<organism evidence="3 4">
    <name type="scientific">Prymnesium parvum</name>
    <name type="common">Toxic golden alga</name>
    <dbReference type="NCBI Taxonomy" id="97485"/>
    <lineage>
        <taxon>Eukaryota</taxon>
        <taxon>Haptista</taxon>
        <taxon>Haptophyta</taxon>
        <taxon>Prymnesiophyceae</taxon>
        <taxon>Prymnesiales</taxon>
        <taxon>Prymnesiaceae</taxon>
        <taxon>Prymnesium</taxon>
    </lineage>
</organism>
<dbReference type="Pfam" id="PF10441">
    <property type="entry name" value="Urb2"/>
    <property type="match status" value="1"/>
</dbReference>
<feature type="domain" description="Nucleolar 27S pre-rRNA processing Urb2/Npa2 C-terminal" evidence="2">
    <location>
        <begin position="1497"/>
        <end position="1691"/>
    </location>
</feature>
<feature type="region of interest" description="Disordered" evidence="1">
    <location>
        <begin position="1"/>
        <end position="52"/>
    </location>
</feature>
<gene>
    <name evidence="3" type="ORF">AB1Y20_004411</name>
</gene>
<dbReference type="InterPro" id="IPR018849">
    <property type="entry name" value="Urb2/Npa2_C"/>
</dbReference>
<protein>
    <recommendedName>
        <fullName evidence="2">Nucleolar 27S pre-rRNA processing Urb2/Npa2 C-terminal domain-containing protein</fullName>
    </recommendedName>
</protein>
<dbReference type="GO" id="GO:0005730">
    <property type="term" value="C:nucleolus"/>
    <property type="evidence" value="ECO:0007669"/>
    <property type="project" value="TreeGrafter"/>
</dbReference>
<evidence type="ECO:0000313" key="4">
    <source>
        <dbReference type="Proteomes" id="UP001515480"/>
    </source>
</evidence>
<feature type="compositionally biased region" description="Acidic residues" evidence="1">
    <location>
        <begin position="1155"/>
        <end position="1201"/>
    </location>
</feature>
<dbReference type="Proteomes" id="UP001515480">
    <property type="component" value="Unassembled WGS sequence"/>
</dbReference>
<evidence type="ECO:0000313" key="3">
    <source>
        <dbReference type="EMBL" id="KAL1508299.1"/>
    </source>
</evidence>
<name>A0AB34IXY4_PRYPA</name>
<proteinExistence type="predicted"/>
<dbReference type="InterPro" id="IPR052609">
    <property type="entry name" value="Ribosome_Biogenesis_Reg"/>
</dbReference>
<reference evidence="3 4" key="1">
    <citation type="journal article" date="2024" name="Science">
        <title>Giant polyketide synthase enzymes in the biosynthesis of giant marine polyether toxins.</title>
        <authorList>
            <person name="Fallon T.R."/>
            <person name="Shende V.V."/>
            <person name="Wierzbicki I.H."/>
            <person name="Pendleton A.L."/>
            <person name="Watervoot N.F."/>
            <person name="Auber R.P."/>
            <person name="Gonzalez D.J."/>
            <person name="Wisecaver J.H."/>
            <person name="Moore B.S."/>
        </authorList>
    </citation>
    <scope>NUCLEOTIDE SEQUENCE [LARGE SCALE GENOMIC DNA]</scope>
    <source>
        <strain evidence="3 4">12B1</strain>
    </source>
</reference>
<feature type="compositionally biased region" description="Acidic residues" evidence="1">
    <location>
        <begin position="1329"/>
        <end position="1342"/>
    </location>
</feature>
<dbReference type="PANTHER" id="PTHR15682">
    <property type="entry name" value="UNHEALTHY RIBOSOME BIOGENESIS PROTEIN 2 HOMOLOG"/>
    <property type="match status" value="1"/>
</dbReference>